<name>A0A814Z2H7_9BILA</name>
<organism evidence="3 4">
    <name type="scientific">Rotaria sordida</name>
    <dbReference type="NCBI Taxonomy" id="392033"/>
    <lineage>
        <taxon>Eukaryota</taxon>
        <taxon>Metazoa</taxon>
        <taxon>Spiralia</taxon>
        <taxon>Gnathifera</taxon>
        <taxon>Rotifera</taxon>
        <taxon>Eurotatoria</taxon>
        <taxon>Bdelloidea</taxon>
        <taxon>Philodinida</taxon>
        <taxon>Philodinidae</taxon>
        <taxon>Rotaria</taxon>
    </lineage>
</organism>
<dbReference type="PANTHER" id="PTHR24111">
    <property type="entry name" value="LEUCINE-RICH REPEAT-CONTAINING PROTEIN 34"/>
    <property type="match status" value="1"/>
</dbReference>
<evidence type="ECO:0000313" key="4">
    <source>
        <dbReference type="Proteomes" id="UP000663889"/>
    </source>
</evidence>
<dbReference type="InterPro" id="IPR052201">
    <property type="entry name" value="LRR-containing_regulator"/>
</dbReference>
<comment type="caution">
    <text evidence="3">The sequence shown here is derived from an EMBL/GenBank/DDBJ whole genome shotgun (WGS) entry which is preliminary data.</text>
</comment>
<reference evidence="3" key="1">
    <citation type="submission" date="2021-02" db="EMBL/GenBank/DDBJ databases">
        <authorList>
            <person name="Nowell W R."/>
        </authorList>
    </citation>
    <scope>NUCLEOTIDE SEQUENCE</scope>
</reference>
<dbReference type="Gene3D" id="3.80.10.10">
    <property type="entry name" value="Ribonuclease Inhibitor"/>
    <property type="match status" value="2"/>
</dbReference>
<accession>A0A814Z2H7</accession>
<keyword evidence="2" id="KW-0677">Repeat</keyword>
<protein>
    <recommendedName>
        <fullName evidence="5">DUF4817 domain-containing protein</fullName>
    </recommendedName>
</protein>
<evidence type="ECO:0000256" key="2">
    <source>
        <dbReference type="ARBA" id="ARBA00022737"/>
    </source>
</evidence>
<evidence type="ECO:0000256" key="1">
    <source>
        <dbReference type="ARBA" id="ARBA00022614"/>
    </source>
</evidence>
<dbReference type="InterPro" id="IPR001611">
    <property type="entry name" value="Leu-rich_rpt"/>
</dbReference>
<dbReference type="Pfam" id="PF12799">
    <property type="entry name" value="LRR_4"/>
    <property type="match status" value="1"/>
</dbReference>
<dbReference type="EMBL" id="CAJNOU010001670">
    <property type="protein sequence ID" value="CAF1237235.1"/>
    <property type="molecule type" value="Genomic_DNA"/>
</dbReference>
<dbReference type="Pfam" id="PF13516">
    <property type="entry name" value="LRR_6"/>
    <property type="match status" value="3"/>
</dbReference>
<dbReference type="InterPro" id="IPR025875">
    <property type="entry name" value="Leu-rich_rpt_4"/>
</dbReference>
<evidence type="ECO:0000313" key="3">
    <source>
        <dbReference type="EMBL" id="CAF1237235.1"/>
    </source>
</evidence>
<dbReference type="AlphaFoldDB" id="A0A814Z2H7"/>
<evidence type="ECO:0008006" key="5">
    <source>
        <dbReference type="Google" id="ProtNLM"/>
    </source>
</evidence>
<dbReference type="PROSITE" id="PS51450">
    <property type="entry name" value="LRR"/>
    <property type="match status" value="2"/>
</dbReference>
<sequence length="284" mass="31555">MPRRQLSVNEKTWIVKHMCRLEYPINVQRLWCKQINNNPPHRDTIRVLMKKYEQTGSVLDISPPGRSVSVTDQGVKDEVPSVLQKEPRTSIHQMSTDLSISRSSVRHEAVFKLNGHINRHNSVYWAIQNPNLTWEQTMQAEGVTVWAGVSSQGNQIGDIGAQYLANALQHNTTLTTLNLQSNQIGPLGAQHLADALQHNTTLTTLNLESNKIGDIGAQHLADTLQHNTTLTTLNLHNNQIGDIGAQYLAGALQHNTTLTTLNLHNNQIGDIGAQHLVDALQHNT</sequence>
<dbReference type="SUPFAM" id="SSF52047">
    <property type="entry name" value="RNI-like"/>
    <property type="match status" value="1"/>
</dbReference>
<proteinExistence type="predicted"/>
<dbReference type="InterPro" id="IPR032675">
    <property type="entry name" value="LRR_dom_sf"/>
</dbReference>
<dbReference type="PANTHER" id="PTHR24111:SF0">
    <property type="entry name" value="LEUCINE-RICH REPEAT-CONTAINING PROTEIN"/>
    <property type="match status" value="1"/>
</dbReference>
<dbReference type="Proteomes" id="UP000663889">
    <property type="component" value="Unassembled WGS sequence"/>
</dbReference>
<gene>
    <name evidence="3" type="ORF">SEV965_LOCUS23023</name>
</gene>
<dbReference type="SMART" id="SM00368">
    <property type="entry name" value="LRR_RI"/>
    <property type="match status" value="5"/>
</dbReference>
<keyword evidence="1" id="KW-0433">Leucine-rich repeat</keyword>